<feature type="transmembrane region" description="Helical" evidence="8">
    <location>
        <begin position="254"/>
        <end position="281"/>
    </location>
</feature>
<dbReference type="InterPro" id="IPR037294">
    <property type="entry name" value="ABC_BtuC-like"/>
</dbReference>
<feature type="transmembrane region" description="Helical" evidence="8">
    <location>
        <begin position="229"/>
        <end position="248"/>
    </location>
</feature>
<feature type="transmembrane region" description="Helical" evidence="8">
    <location>
        <begin position="20"/>
        <end position="42"/>
    </location>
</feature>
<feature type="transmembrane region" description="Helical" evidence="8">
    <location>
        <begin position="76"/>
        <end position="96"/>
    </location>
</feature>
<dbReference type="Proteomes" id="UP000316196">
    <property type="component" value="Unassembled WGS sequence"/>
</dbReference>
<dbReference type="AlphaFoldDB" id="A0A542ZQB2"/>
<keyword evidence="6 8" id="KW-1133">Transmembrane helix</keyword>
<evidence type="ECO:0000256" key="3">
    <source>
        <dbReference type="ARBA" id="ARBA00022448"/>
    </source>
</evidence>
<proteinExistence type="inferred from homology"/>
<evidence type="ECO:0000256" key="5">
    <source>
        <dbReference type="ARBA" id="ARBA00022692"/>
    </source>
</evidence>
<evidence type="ECO:0000313" key="10">
    <source>
        <dbReference type="Proteomes" id="UP000316196"/>
    </source>
</evidence>
<sequence length="345" mass="34300">MTSSSSPSAERLRPIGATLVAWLLLVAGVLVSIAVGGGEIGWSETLRSLGSRVGLPVEPLSALADSVVWQLRAPRALLAAVAGAGLATSGAILQAVTRNALAEPYLLGISSGASTGAVLVMVAGLGAGAVSLAAGALVGGLVAFGLVLVLLGRHASNTGRLVLTGVVVGQLFTAMTSLVLLGWGDADAARGLTYWLTGSLAAARWPAVALCVGVTSIALVAARLIASDLDAFAFGAVASASLGVPVAAVRSVALIATAAVTAVVVSAVGAIGFVGLIVPHAVRALVGPQHRRLLPASAFGGAVFLLLADLVGRIVLAPRELPVGVITALIGVPAFLIILRRKERS</sequence>
<evidence type="ECO:0000256" key="4">
    <source>
        <dbReference type="ARBA" id="ARBA00022475"/>
    </source>
</evidence>
<keyword evidence="7 8" id="KW-0472">Membrane</keyword>
<evidence type="ECO:0000256" key="8">
    <source>
        <dbReference type="SAM" id="Phobius"/>
    </source>
</evidence>
<dbReference type="Pfam" id="PF01032">
    <property type="entry name" value="FecCD"/>
    <property type="match status" value="1"/>
</dbReference>
<protein>
    <submittedName>
        <fullName evidence="9">Iron complex transport system permease protein</fullName>
    </submittedName>
</protein>
<evidence type="ECO:0000256" key="1">
    <source>
        <dbReference type="ARBA" id="ARBA00004651"/>
    </source>
</evidence>
<evidence type="ECO:0000256" key="7">
    <source>
        <dbReference type="ARBA" id="ARBA00023136"/>
    </source>
</evidence>
<feature type="transmembrane region" description="Helical" evidence="8">
    <location>
        <begin position="293"/>
        <end position="315"/>
    </location>
</feature>
<accession>A0A542ZQB2</accession>
<dbReference type="InterPro" id="IPR000522">
    <property type="entry name" value="ABC_transptr_permease_BtuC"/>
</dbReference>
<comment type="caution">
    <text evidence="9">The sequence shown here is derived from an EMBL/GenBank/DDBJ whole genome shotgun (WGS) entry which is preliminary data.</text>
</comment>
<dbReference type="PANTHER" id="PTHR30472:SF67">
    <property type="entry name" value="PERMEASE OF ABC TRANSPORTER-RELATED"/>
    <property type="match status" value="1"/>
</dbReference>
<evidence type="ECO:0000313" key="9">
    <source>
        <dbReference type="EMBL" id="TQL62542.1"/>
    </source>
</evidence>
<comment type="subcellular location">
    <subcellularLocation>
        <location evidence="1">Cell membrane</location>
        <topology evidence="1">Multi-pass membrane protein</topology>
    </subcellularLocation>
</comment>
<keyword evidence="10" id="KW-1185">Reference proteome</keyword>
<dbReference type="OrthoDB" id="9782305at2"/>
<feature type="transmembrane region" description="Helical" evidence="8">
    <location>
        <begin position="161"/>
        <end position="183"/>
    </location>
</feature>
<feature type="transmembrane region" description="Helical" evidence="8">
    <location>
        <begin position="321"/>
        <end position="339"/>
    </location>
</feature>
<keyword evidence="4" id="KW-1003">Cell membrane</keyword>
<dbReference type="FunFam" id="1.10.3470.10:FF:000001">
    <property type="entry name" value="Vitamin B12 ABC transporter permease BtuC"/>
    <property type="match status" value="1"/>
</dbReference>
<reference evidence="9 10" key="1">
    <citation type="submission" date="2019-06" db="EMBL/GenBank/DDBJ databases">
        <title>Sequencing the genomes of 1000 actinobacteria strains.</title>
        <authorList>
            <person name="Klenk H.-P."/>
        </authorList>
    </citation>
    <scope>NUCLEOTIDE SEQUENCE [LARGE SCALE GENOMIC DNA]</scope>
    <source>
        <strain evidence="9 10">DSM 8251</strain>
    </source>
</reference>
<dbReference type="GO" id="GO:0022857">
    <property type="term" value="F:transmembrane transporter activity"/>
    <property type="evidence" value="ECO:0007669"/>
    <property type="project" value="InterPro"/>
</dbReference>
<dbReference type="EMBL" id="VFOR01000001">
    <property type="protein sequence ID" value="TQL62542.1"/>
    <property type="molecule type" value="Genomic_DNA"/>
</dbReference>
<feature type="transmembrane region" description="Helical" evidence="8">
    <location>
        <begin position="116"/>
        <end position="149"/>
    </location>
</feature>
<dbReference type="GO" id="GO:0005886">
    <property type="term" value="C:plasma membrane"/>
    <property type="evidence" value="ECO:0007669"/>
    <property type="project" value="UniProtKB-SubCell"/>
</dbReference>
<evidence type="ECO:0000256" key="6">
    <source>
        <dbReference type="ARBA" id="ARBA00022989"/>
    </source>
</evidence>
<dbReference type="GO" id="GO:0033214">
    <property type="term" value="P:siderophore-iron import into cell"/>
    <property type="evidence" value="ECO:0007669"/>
    <property type="project" value="TreeGrafter"/>
</dbReference>
<organism evidence="9 10">
    <name type="scientific">Propioniferax innocua</name>
    <dbReference type="NCBI Taxonomy" id="1753"/>
    <lineage>
        <taxon>Bacteria</taxon>
        <taxon>Bacillati</taxon>
        <taxon>Actinomycetota</taxon>
        <taxon>Actinomycetes</taxon>
        <taxon>Propionibacteriales</taxon>
        <taxon>Propionibacteriaceae</taxon>
        <taxon>Propioniferax</taxon>
    </lineage>
</organism>
<dbReference type="Gene3D" id="1.10.3470.10">
    <property type="entry name" value="ABC transporter involved in vitamin B12 uptake, BtuC"/>
    <property type="match status" value="1"/>
</dbReference>
<name>A0A542ZQB2_9ACTN</name>
<dbReference type="SUPFAM" id="SSF81345">
    <property type="entry name" value="ABC transporter involved in vitamin B12 uptake, BtuC"/>
    <property type="match status" value="1"/>
</dbReference>
<dbReference type="CDD" id="cd06550">
    <property type="entry name" value="TM_ABC_iron-siderophores_like"/>
    <property type="match status" value="1"/>
</dbReference>
<keyword evidence="3" id="KW-0813">Transport</keyword>
<feature type="transmembrane region" description="Helical" evidence="8">
    <location>
        <begin position="203"/>
        <end position="222"/>
    </location>
</feature>
<keyword evidence="5 8" id="KW-0812">Transmembrane</keyword>
<gene>
    <name evidence="9" type="ORF">FB460_0322</name>
</gene>
<comment type="similarity">
    <text evidence="2">Belongs to the binding-protein-dependent transport system permease family. FecCD subfamily.</text>
</comment>
<dbReference type="PANTHER" id="PTHR30472">
    <property type="entry name" value="FERRIC ENTEROBACTIN TRANSPORT SYSTEM PERMEASE PROTEIN"/>
    <property type="match status" value="1"/>
</dbReference>
<evidence type="ECO:0000256" key="2">
    <source>
        <dbReference type="ARBA" id="ARBA00007935"/>
    </source>
</evidence>
<dbReference type="RefSeq" id="WP_142092371.1">
    <property type="nucleotide sequence ID" value="NZ_BAAAMD010000008.1"/>
</dbReference>